<dbReference type="Gene3D" id="3.40.605.10">
    <property type="entry name" value="Aldehyde Dehydrogenase, Chain A, domain 1"/>
    <property type="match status" value="1"/>
</dbReference>
<dbReference type="InterPro" id="IPR016161">
    <property type="entry name" value="Ald_DH/histidinol_DH"/>
</dbReference>
<reference evidence="8" key="1">
    <citation type="submission" date="2016-10" db="EMBL/GenBank/DDBJ databases">
        <authorList>
            <person name="Varghese N."/>
            <person name="Submissions S."/>
        </authorList>
    </citation>
    <scope>NUCLEOTIDE SEQUENCE [LARGE SCALE GENOMIC DNA]</scope>
    <source>
        <strain evidence="8">GAS369</strain>
    </source>
</reference>
<dbReference type="SUPFAM" id="SSF53720">
    <property type="entry name" value="ALDH-like"/>
    <property type="match status" value="1"/>
</dbReference>
<protein>
    <submittedName>
        <fullName evidence="7">Succinate semialdehyde dehydrogenase</fullName>
    </submittedName>
</protein>
<feature type="active site" evidence="3">
    <location>
        <position position="270"/>
    </location>
</feature>
<dbReference type="InterPro" id="IPR015590">
    <property type="entry name" value="Aldehyde_DH_dom"/>
</dbReference>
<evidence type="ECO:0000256" key="4">
    <source>
        <dbReference type="RuleBase" id="RU003345"/>
    </source>
</evidence>
<dbReference type="CDD" id="cd07103">
    <property type="entry name" value="ALDH_F5_SSADH_GabD"/>
    <property type="match status" value="1"/>
</dbReference>
<dbReference type="NCBIfam" id="TIGR01780">
    <property type="entry name" value="SSADH"/>
    <property type="match status" value="1"/>
</dbReference>
<dbReference type="GO" id="GO:0009450">
    <property type="term" value="P:gamma-aminobutyric acid catabolic process"/>
    <property type="evidence" value="ECO:0007669"/>
    <property type="project" value="InterPro"/>
</dbReference>
<evidence type="ECO:0000313" key="7">
    <source>
        <dbReference type="EMBL" id="SDT31417.1"/>
    </source>
</evidence>
<dbReference type="GO" id="GO:0004777">
    <property type="term" value="F:succinate-semialdehyde dehydrogenase (NAD+) activity"/>
    <property type="evidence" value="ECO:0007669"/>
    <property type="project" value="TreeGrafter"/>
</dbReference>
<evidence type="ECO:0000256" key="1">
    <source>
        <dbReference type="ARBA" id="ARBA00009986"/>
    </source>
</evidence>
<dbReference type="Pfam" id="PF00171">
    <property type="entry name" value="Aldedh"/>
    <property type="match status" value="1"/>
</dbReference>
<sequence length="498" mass="53040">MTPTAAARASQSSTPSLRDRLKDPSLLRDRCYIDGAWTGTPANPVTNPVNGVELAKVPKMSTAEATQAVEAAERAFPAWAKLTAKQRSNILRKWFDLIVANREDLALILTSEQGKPLAEALGEVDIGGAYVEFFAEEARRVYGETIPTQRPDARLLAIKQPIGVCGAITPWNFPASMITRKVSPALAAGCTVVLKPANETPLTALALVGLAEKAGVPKGVFNILTGNSSAIGKVLCEHPAVRFVGFTGSTEVGKILYQQAAVGVKKLGLELGGNAPFVVFDDADIDAAVEGAMVSKYRNMGQTCVCANRLYAQDKIYDEFVEKLSKKVAAMKIGDGTEAGVTQGPLINMEAVDKVEKHIADAVKGGAKIVTGGKRHSLGGSFFEPTVLANVRPDALVAHEETFGPLAPVFRFKDEAEVIALCNNSPFGLASYFYSRDLGRVWRVAEALESGMVGVNTGLITTEVAPFGGVKESGLGREGSHHGMEEYVEIKYVMMAGV</sequence>
<dbReference type="FunFam" id="3.40.605.10:FF:000005">
    <property type="entry name" value="Succinate-semialdehyde dehydrogenase I"/>
    <property type="match status" value="1"/>
</dbReference>
<dbReference type="Proteomes" id="UP000243904">
    <property type="component" value="Chromosome I"/>
</dbReference>
<dbReference type="InterPro" id="IPR029510">
    <property type="entry name" value="Ald_DH_CS_GLU"/>
</dbReference>
<dbReference type="Gene3D" id="3.40.309.10">
    <property type="entry name" value="Aldehyde Dehydrogenase, Chain A, domain 2"/>
    <property type="match status" value="1"/>
</dbReference>
<dbReference type="GO" id="GO:0005829">
    <property type="term" value="C:cytosol"/>
    <property type="evidence" value="ECO:0007669"/>
    <property type="project" value="TreeGrafter"/>
</dbReference>
<dbReference type="AlphaFoldDB" id="A0A1H1ZCX5"/>
<dbReference type="InterPro" id="IPR010102">
    <property type="entry name" value="Succ_semiAld_DH"/>
</dbReference>
<dbReference type="InterPro" id="IPR016160">
    <property type="entry name" value="Ald_DH_CS_CYS"/>
</dbReference>
<dbReference type="PANTHER" id="PTHR43353">
    <property type="entry name" value="SUCCINATE-SEMIALDEHYDE DEHYDROGENASE, MITOCHONDRIAL"/>
    <property type="match status" value="1"/>
</dbReference>
<dbReference type="InterPro" id="IPR016163">
    <property type="entry name" value="Ald_DH_C"/>
</dbReference>
<dbReference type="InterPro" id="IPR016162">
    <property type="entry name" value="Ald_DH_N"/>
</dbReference>
<evidence type="ECO:0000313" key="8">
    <source>
        <dbReference type="Proteomes" id="UP000243904"/>
    </source>
</evidence>
<evidence type="ECO:0000259" key="6">
    <source>
        <dbReference type="Pfam" id="PF00171"/>
    </source>
</evidence>
<keyword evidence="8" id="KW-1185">Reference proteome</keyword>
<organism evidence="7 8">
    <name type="scientific">Bradyrhizobium canariense</name>
    <dbReference type="NCBI Taxonomy" id="255045"/>
    <lineage>
        <taxon>Bacteria</taxon>
        <taxon>Pseudomonadati</taxon>
        <taxon>Pseudomonadota</taxon>
        <taxon>Alphaproteobacteria</taxon>
        <taxon>Hyphomicrobiales</taxon>
        <taxon>Nitrobacteraceae</taxon>
        <taxon>Bradyrhizobium</taxon>
    </lineage>
</organism>
<feature type="region of interest" description="Disordered" evidence="5">
    <location>
        <begin position="1"/>
        <end position="20"/>
    </location>
</feature>
<dbReference type="PROSITE" id="PS00070">
    <property type="entry name" value="ALDEHYDE_DEHYDR_CYS"/>
    <property type="match status" value="1"/>
</dbReference>
<feature type="domain" description="Aldehyde dehydrogenase" evidence="6">
    <location>
        <begin position="43"/>
        <end position="493"/>
    </location>
</feature>
<evidence type="ECO:0000256" key="2">
    <source>
        <dbReference type="ARBA" id="ARBA00023002"/>
    </source>
</evidence>
<name>A0A1H1ZCX5_9BRAD</name>
<gene>
    <name evidence="7" type="ORF">SAMN05444158_5358</name>
</gene>
<evidence type="ECO:0000256" key="5">
    <source>
        <dbReference type="SAM" id="MobiDB-lite"/>
    </source>
</evidence>
<keyword evidence="2 4" id="KW-0560">Oxidoreductase</keyword>
<dbReference type="RefSeq" id="WP_146689430.1">
    <property type="nucleotide sequence ID" value="NZ_LT629750.1"/>
</dbReference>
<dbReference type="PANTHER" id="PTHR43353:SF5">
    <property type="entry name" value="SUCCINATE-SEMIALDEHYDE DEHYDROGENASE, MITOCHONDRIAL"/>
    <property type="match status" value="1"/>
</dbReference>
<feature type="compositionally biased region" description="Polar residues" evidence="5">
    <location>
        <begin position="1"/>
        <end position="16"/>
    </location>
</feature>
<accession>A0A1H1ZCX5</accession>
<dbReference type="PROSITE" id="PS00687">
    <property type="entry name" value="ALDEHYDE_DEHYDR_GLU"/>
    <property type="match status" value="1"/>
</dbReference>
<proteinExistence type="inferred from homology"/>
<comment type="similarity">
    <text evidence="1 4">Belongs to the aldehyde dehydrogenase family.</text>
</comment>
<dbReference type="FunFam" id="3.40.309.10:FF:000004">
    <property type="entry name" value="Succinate-semialdehyde dehydrogenase I"/>
    <property type="match status" value="1"/>
</dbReference>
<dbReference type="EMBL" id="LT629750">
    <property type="protein sequence ID" value="SDT31417.1"/>
    <property type="molecule type" value="Genomic_DNA"/>
</dbReference>
<dbReference type="InterPro" id="IPR050740">
    <property type="entry name" value="Aldehyde_DH_Superfamily"/>
</dbReference>
<evidence type="ECO:0000256" key="3">
    <source>
        <dbReference type="PROSITE-ProRule" id="PRU10007"/>
    </source>
</evidence>